<organism evidence="1 2">
    <name type="scientific">Blautia hydrogenotrophica (strain DSM 10507 / JCM 14656 / S5a33)</name>
    <name type="common">Ruminococcus hydrogenotrophicus</name>
    <dbReference type="NCBI Taxonomy" id="476272"/>
    <lineage>
        <taxon>Bacteria</taxon>
        <taxon>Bacillati</taxon>
        <taxon>Bacillota</taxon>
        <taxon>Clostridia</taxon>
        <taxon>Lachnospirales</taxon>
        <taxon>Lachnospiraceae</taxon>
        <taxon>Blautia</taxon>
    </lineage>
</organism>
<dbReference type="AlphaFoldDB" id="C0CS09"/>
<evidence type="ECO:0000313" key="2">
    <source>
        <dbReference type="Proteomes" id="UP000003100"/>
    </source>
</evidence>
<dbReference type="HOGENOM" id="CLU_3247941_0_0_9"/>
<evidence type="ECO:0000313" key="1">
    <source>
        <dbReference type="EMBL" id="EEG47462.1"/>
    </source>
</evidence>
<sequence>MICCLSFMPRHTNRNSIALGSLRKTVMSATISAPYGFTNGAG</sequence>
<keyword evidence="2" id="KW-1185">Reference proteome</keyword>
<name>C0CS09_BLAHS</name>
<dbReference type="Proteomes" id="UP000003100">
    <property type="component" value="Unassembled WGS sequence"/>
</dbReference>
<comment type="caution">
    <text evidence="1">The sequence shown here is derived from an EMBL/GenBank/DDBJ whole genome shotgun (WGS) entry which is preliminary data.</text>
</comment>
<reference evidence="1 2" key="2">
    <citation type="submission" date="2009-02" db="EMBL/GenBank/DDBJ databases">
        <title>Draft genome sequence of Blautia hydrogenotrophica DSM 10507 (Ruminococcus hydrogenotrophicus DSM 10507).</title>
        <authorList>
            <person name="Sudarsanam P."/>
            <person name="Ley R."/>
            <person name="Guruge J."/>
            <person name="Turnbaugh P.J."/>
            <person name="Mahowald M."/>
            <person name="Liep D."/>
            <person name="Gordon J."/>
        </authorList>
    </citation>
    <scope>NUCLEOTIDE SEQUENCE [LARGE SCALE GENOMIC DNA]</scope>
    <source>
        <strain evidence="2">DSM 10507 / JCM 14656 / S5a33</strain>
    </source>
</reference>
<dbReference type="EMBL" id="ACBZ01000195">
    <property type="protein sequence ID" value="EEG47462.1"/>
    <property type="molecule type" value="Genomic_DNA"/>
</dbReference>
<dbReference type="PATRIC" id="fig|476272.21.peg.354"/>
<accession>C0CS09</accession>
<proteinExistence type="predicted"/>
<gene>
    <name evidence="1" type="ORF">RUMHYD_03675</name>
</gene>
<reference evidence="1 2" key="1">
    <citation type="submission" date="2009-01" db="EMBL/GenBank/DDBJ databases">
        <authorList>
            <person name="Fulton L."/>
            <person name="Clifton S."/>
            <person name="Fulton B."/>
            <person name="Xu J."/>
            <person name="Minx P."/>
            <person name="Pepin K.H."/>
            <person name="Johnson M."/>
            <person name="Bhonagiri V."/>
            <person name="Nash W.E."/>
            <person name="Mardis E.R."/>
            <person name="Wilson R.K."/>
        </authorList>
    </citation>
    <scope>NUCLEOTIDE SEQUENCE [LARGE SCALE GENOMIC DNA]</scope>
    <source>
        <strain evidence="2">DSM 10507 / JCM 14656 / S5a33</strain>
    </source>
</reference>
<protein>
    <submittedName>
        <fullName evidence="1">Uncharacterized protein</fullName>
    </submittedName>
</protein>